<feature type="compositionally biased region" description="Polar residues" evidence="1">
    <location>
        <begin position="24"/>
        <end position="43"/>
    </location>
</feature>
<name>A0A5D3ANR0_9TREE</name>
<gene>
    <name evidence="2" type="ORF">B9479_006898</name>
</gene>
<protein>
    <submittedName>
        <fullName evidence="2">Uncharacterized protein</fullName>
    </submittedName>
</protein>
<proteinExistence type="predicted"/>
<evidence type="ECO:0000313" key="3">
    <source>
        <dbReference type="Proteomes" id="UP000322245"/>
    </source>
</evidence>
<sequence length="384" mass="42579">MSNSSEFKFSDVIEEQSSPREDGYSSSPGLNVGASSSAAPPSTRQAIFKEFMKSIKTPFTKLKRSKCAGSSSADPEDMELVPEEERKSFSLYSEEAYREAIDAVTWGIRENLATQRVNHAYFVDPATRNALPTVVHQHCAHRDIMDNTTLHGTIHSFVYEKMKLESNLAGEALSQGEIGQLEFAHSFLPDVDTTPGAWGLSMSISRDWGGGNLVYIAPVEGIKFENEEVRSWFAEGEKSMMAATGKRLATEGTKLVSNMKRCPDPQVSPMFVRDTMDEMIEQYDWHGIGESIKETLAGAIDETIAANGEQREKGGFSGQGEQRNIWLQPITALTEDRLSASLRWRSKDGFFDGTGKPDEIDIGSLVEGGLEAWRDIKEEKVVRD</sequence>
<feature type="region of interest" description="Disordered" evidence="1">
    <location>
        <begin position="1"/>
        <end position="43"/>
    </location>
</feature>
<keyword evidence="3" id="KW-1185">Reference proteome</keyword>
<comment type="caution">
    <text evidence="2">The sequence shown here is derived from an EMBL/GenBank/DDBJ whole genome shotgun (WGS) entry which is preliminary data.</text>
</comment>
<evidence type="ECO:0000256" key="1">
    <source>
        <dbReference type="SAM" id="MobiDB-lite"/>
    </source>
</evidence>
<evidence type="ECO:0000313" key="2">
    <source>
        <dbReference type="EMBL" id="TYJ52504.1"/>
    </source>
</evidence>
<organism evidence="2 3">
    <name type="scientific">Cryptococcus floricola</name>
    <dbReference type="NCBI Taxonomy" id="2591691"/>
    <lineage>
        <taxon>Eukaryota</taxon>
        <taxon>Fungi</taxon>
        <taxon>Dikarya</taxon>
        <taxon>Basidiomycota</taxon>
        <taxon>Agaricomycotina</taxon>
        <taxon>Tremellomycetes</taxon>
        <taxon>Tremellales</taxon>
        <taxon>Cryptococcaceae</taxon>
        <taxon>Cryptococcus</taxon>
    </lineage>
</organism>
<dbReference type="Proteomes" id="UP000322245">
    <property type="component" value="Unassembled WGS sequence"/>
</dbReference>
<reference evidence="2 3" key="1">
    <citation type="submission" date="2017-05" db="EMBL/GenBank/DDBJ databases">
        <title>The Genome Sequence of Tsuchiyaea wingfieldii DSM 27421.</title>
        <authorList>
            <person name="Cuomo C."/>
            <person name="Passer A."/>
            <person name="Billmyre B."/>
            <person name="Heitman J."/>
        </authorList>
    </citation>
    <scope>NUCLEOTIDE SEQUENCE [LARGE SCALE GENOMIC DNA]</scope>
    <source>
        <strain evidence="2 3">DSM 27421</strain>
    </source>
</reference>
<accession>A0A5D3ANR0</accession>
<dbReference type="AlphaFoldDB" id="A0A5D3ANR0"/>
<dbReference type="EMBL" id="NIDF01000131">
    <property type="protein sequence ID" value="TYJ52504.1"/>
    <property type="molecule type" value="Genomic_DNA"/>
</dbReference>